<feature type="transmembrane region" description="Helical" evidence="7">
    <location>
        <begin position="252"/>
        <end position="273"/>
    </location>
</feature>
<gene>
    <name evidence="8" type="ORF">Afil01_68500</name>
</gene>
<keyword evidence="9" id="KW-1185">Reference proteome</keyword>
<accession>A0A9W6WDF3</accession>
<dbReference type="Gene3D" id="1.10.510.10">
    <property type="entry name" value="Transferase(Phosphotransferase) domain 1"/>
    <property type="match status" value="1"/>
</dbReference>
<protein>
    <recommendedName>
        <fullName evidence="1">non-specific serine/threonine protein kinase</fullName>
        <ecNumber evidence="1">2.7.11.1</ecNumber>
    </recommendedName>
</protein>
<dbReference type="PANTHER" id="PTHR43289:SF6">
    <property type="entry name" value="SERINE_THREONINE-PROTEIN KINASE NEKL-3"/>
    <property type="match status" value="1"/>
</dbReference>
<keyword evidence="5" id="KW-0418">Kinase</keyword>
<evidence type="ECO:0000256" key="3">
    <source>
        <dbReference type="ARBA" id="ARBA00022679"/>
    </source>
</evidence>
<evidence type="ECO:0000256" key="7">
    <source>
        <dbReference type="SAM" id="Phobius"/>
    </source>
</evidence>
<keyword evidence="7" id="KW-0472">Membrane</keyword>
<keyword evidence="7" id="KW-1133">Transmembrane helix</keyword>
<reference evidence="8" key="1">
    <citation type="submission" date="2023-03" db="EMBL/GenBank/DDBJ databases">
        <title>Actinorhabdospora filicis NBRC 111898.</title>
        <authorList>
            <person name="Ichikawa N."/>
            <person name="Sato H."/>
            <person name="Tonouchi N."/>
        </authorList>
    </citation>
    <scope>NUCLEOTIDE SEQUENCE</scope>
    <source>
        <strain evidence="8">NBRC 111898</strain>
    </source>
</reference>
<proteinExistence type="predicted"/>
<dbReference type="Proteomes" id="UP001165079">
    <property type="component" value="Unassembled WGS sequence"/>
</dbReference>
<evidence type="ECO:0000313" key="9">
    <source>
        <dbReference type="Proteomes" id="UP001165079"/>
    </source>
</evidence>
<evidence type="ECO:0000256" key="4">
    <source>
        <dbReference type="ARBA" id="ARBA00022741"/>
    </source>
</evidence>
<evidence type="ECO:0000256" key="6">
    <source>
        <dbReference type="ARBA" id="ARBA00022840"/>
    </source>
</evidence>
<comment type="caution">
    <text evidence="8">The sequence shown here is derived from an EMBL/GenBank/DDBJ whole genome shotgun (WGS) entry which is preliminary data.</text>
</comment>
<evidence type="ECO:0000256" key="1">
    <source>
        <dbReference type="ARBA" id="ARBA00012513"/>
    </source>
</evidence>
<organism evidence="8 9">
    <name type="scientific">Actinorhabdospora filicis</name>
    <dbReference type="NCBI Taxonomy" id="1785913"/>
    <lineage>
        <taxon>Bacteria</taxon>
        <taxon>Bacillati</taxon>
        <taxon>Actinomycetota</taxon>
        <taxon>Actinomycetes</taxon>
        <taxon>Micromonosporales</taxon>
        <taxon>Micromonosporaceae</taxon>
        <taxon>Actinorhabdospora</taxon>
    </lineage>
</organism>
<evidence type="ECO:0000256" key="2">
    <source>
        <dbReference type="ARBA" id="ARBA00022527"/>
    </source>
</evidence>
<keyword evidence="4" id="KW-0547">Nucleotide-binding</keyword>
<dbReference type="RefSeq" id="WP_285667615.1">
    <property type="nucleotide sequence ID" value="NZ_BSTX01000009.1"/>
</dbReference>
<dbReference type="GO" id="GO:0004674">
    <property type="term" value="F:protein serine/threonine kinase activity"/>
    <property type="evidence" value="ECO:0007669"/>
    <property type="project" value="UniProtKB-KW"/>
</dbReference>
<dbReference type="EC" id="2.7.11.1" evidence="1"/>
<evidence type="ECO:0000256" key="5">
    <source>
        <dbReference type="ARBA" id="ARBA00022777"/>
    </source>
</evidence>
<dbReference type="InterPro" id="IPR011009">
    <property type="entry name" value="Kinase-like_dom_sf"/>
</dbReference>
<evidence type="ECO:0000313" key="8">
    <source>
        <dbReference type="EMBL" id="GLZ82043.1"/>
    </source>
</evidence>
<keyword evidence="7" id="KW-0812">Transmembrane</keyword>
<dbReference type="EMBL" id="BSTX01000009">
    <property type="protein sequence ID" value="GLZ82043.1"/>
    <property type="molecule type" value="Genomic_DNA"/>
</dbReference>
<keyword evidence="6" id="KW-0067">ATP-binding</keyword>
<dbReference type="AlphaFoldDB" id="A0A9W6WDF3"/>
<sequence>MTAPAPFYRDDTASVFAVTAPGGGPAIMVAGHLPVAASRFDPWARALLAVAAGPGLARIHQAAREPDGRPVLVVDAGGVTLAERLTTSGPLPVAEAHTAALSLAETLSRVHAAGLWHGAICPSTVVLQDGVLLAGFDACAPGLAKPVTGRFAAPEGAPGPAADVYALAATVYLALGGRPGESTADLYDVPPPLTAILRAALAADPAQRPTAAQLRQALTTVGATENILPTAPLPAALVGSDVRPVNQAVVNINIAIAGAAAAGAATAAGVIAGKALPGMLGAGAKTGAGLALKIGAGALAAAVVATGVAVAINVLSEEEAPAPREPLVTAIQQFDFANATFTDADRGTTAALQGGKSEPFDYDKSTGGYRLGDPPIVYADADGDNDQDAMVMLVQEGGNGFFESVYIWLWQDGKAVQIPHAIADGGRCGSRVGAFTGEADRFRLTRDIVVATPTCAQPQYQSETVAIGVRQGFPVTLEPGFGAAASCIVGEYEEAKEITGYKPLLAPDDLAPAVGEPEEFTRLEAILLTYSGADNTWARVRMTRTDGSVVCGWLRGDRLK</sequence>
<keyword evidence="2" id="KW-0723">Serine/threonine-protein kinase</keyword>
<dbReference type="GO" id="GO:0005524">
    <property type="term" value="F:ATP binding"/>
    <property type="evidence" value="ECO:0007669"/>
    <property type="project" value="UniProtKB-KW"/>
</dbReference>
<feature type="transmembrane region" description="Helical" evidence="7">
    <location>
        <begin position="294"/>
        <end position="315"/>
    </location>
</feature>
<dbReference type="PANTHER" id="PTHR43289">
    <property type="entry name" value="MITOGEN-ACTIVATED PROTEIN KINASE KINASE KINASE 20-RELATED"/>
    <property type="match status" value="1"/>
</dbReference>
<dbReference type="SUPFAM" id="SSF56112">
    <property type="entry name" value="Protein kinase-like (PK-like)"/>
    <property type="match status" value="1"/>
</dbReference>
<keyword evidence="3" id="KW-0808">Transferase</keyword>
<name>A0A9W6WDF3_9ACTN</name>